<dbReference type="InterPro" id="IPR000509">
    <property type="entry name" value="Ribosomal_eL36"/>
</dbReference>
<dbReference type="Gene3D" id="1.10.10.1760">
    <property type="entry name" value="60S ribosomal protein L36"/>
    <property type="match status" value="1"/>
</dbReference>
<evidence type="ECO:0000256" key="3">
    <source>
        <dbReference type="ARBA" id="ARBA00022980"/>
    </source>
</evidence>
<proteinExistence type="inferred from homology"/>
<dbReference type="Proteomes" id="UP000509510">
    <property type="component" value="Chromosome V"/>
</dbReference>
<dbReference type="FunFam" id="1.10.10.1760:FF:000003">
    <property type="entry name" value="60S ribosomal protein L36"/>
    <property type="match status" value="1"/>
</dbReference>
<keyword evidence="3 5" id="KW-0689">Ribosomal protein</keyword>
<name>A0A7H8RDP2_TALRU</name>
<dbReference type="GeneID" id="55997307"/>
<comment type="similarity">
    <text evidence="2 5">Belongs to the eukaryotic ribosomal protein eL36 family.</text>
</comment>
<sequence length="1089" mass="123837">MSAQTDVVFHRRNKPIQEAIDSRNLKQALQLIDKRVKKGEDTRFLKAWRAHILYLHPDEIHAQQGITATLNLCRLEPPATDLDTLQLLHSTLRQLKGHDDVARSIWEKAAKAKPQELEIQSQWFSISFEADDWKSAQKAAMSLQVNFPKQRKYYFWAIFLCYLLAVDSASSDQERKLFGTLAYRMISKAAESVPSDPKELLSPPRAIQSQEELFLLLKIFQSQDRNDEILKILGSESLGLKSRIVQNDWFFVREKILCLGRSEKWAESLDFARDFLSMPDEDAKAQTLLKERDDWEVWTLLLSSAKKDNTEETTQNVLEFLQNFVKRFQKSRNGHLALLDFSSWRLQTGALTQPGYLAACQEYFDFNRGKLYCFEDVRKYATHLDKDHIIKLVEYALEKVNSQKDMSNTAQQITVINAFKLEYCFSLFSSENTSTKKVEDFVARCLKIYRVTKQPESSATTIETQPRDDLGLLVVMSLIRMGDHWQRVQLQKGPSTELIRAAALLEHFLQDSPHNYQLLLLLVRVYLLLGAGSIAMKTFSRLSVKQVQNETVSHNLFTRLATIHPQGGPPIEAEYKDFIPEVALNQAILFYGSADRTSNKQRNSGMNLGSYVNVEGTIELQKRLKQSICKYMWALEGRRIDRLIGSNRIDRHADLISNVPELFDQRKFDAFLNCEPLDQSTFEEKMRLGPLPKQTWMRFTRTIDRIFTISNQLLLQKPVKTDVELPDLGELTLSDVQDMTLAEKQNSGIHTVLLKAVLLLADSKSVPGQEIDMLLKQAEEWLVQTLPSISSENTLDDITISIPSTKLRVPSWLFFHSNYSIVETVKALSLLLSVAKSKKSPKGGAKPSRDLIERLVELVNQVHEAIKTNAKALRSNVMGSGILGSMTDLVFYKDSQDEGGELQKELEDSLDSSAVEILCGELMESWEEALGGIPHPPKPVLSMRPNWRAHRSLPRLTSSACLEELFDKTSNNNHPSPTFPSNTTVAMAKERSGIIVGLNKGHKTTPVESKARISRSKGRLSRRTAFVREIVKEVAGLAPYERRVVELLRNSQDKRARKLAKKRLGTIGRAKAKVDEMQKVIAEARRAGH</sequence>
<accession>A0A7H8RDP2</accession>
<dbReference type="GO" id="GO:0003735">
    <property type="term" value="F:structural constituent of ribosome"/>
    <property type="evidence" value="ECO:0007669"/>
    <property type="project" value="InterPro"/>
</dbReference>
<evidence type="ECO:0000313" key="6">
    <source>
        <dbReference type="EMBL" id="QKX62663.1"/>
    </source>
</evidence>
<dbReference type="RefSeq" id="XP_035348837.1">
    <property type="nucleotide sequence ID" value="XM_035492944.1"/>
</dbReference>
<dbReference type="Pfam" id="PF01158">
    <property type="entry name" value="Ribosomal_L36e"/>
    <property type="match status" value="1"/>
</dbReference>
<dbReference type="KEGG" id="trg:TRUGW13939_09824"/>
<evidence type="ECO:0000313" key="7">
    <source>
        <dbReference type="Proteomes" id="UP000509510"/>
    </source>
</evidence>
<dbReference type="Pfam" id="PF09797">
    <property type="entry name" value="NatB_MDM20"/>
    <property type="match status" value="1"/>
</dbReference>
<dbReference type="GO" id="GO:0031416">
    <property type="term" value="C:NatB complex"/>
    <property type="evidence" value="ECO:0007669"/>
    <property type="project" value="TreeGrafter"/>
</dbReference>
<dbReference type="InterPro" id="IPR019183">
    <property type="entry name" value="NAA25_NatB_aux_su"/>
</dbReference>
<comment type="similarity">
    <text evidence="1">Belongs to the MDM20/NAA25 family.</text>
</comment>
<gene>
    <name evidence="6" type="ORF">TRUGW13939_09824</name>
</gene>
<protein>
    <recommendedName>
        <fullName evidence="5">60S ribosomal protein L36</fullName>
    </recommendedName>
</protein>
<dbReference type="OrthoDB" id="1874341at2759"/>
<dbReference type="InterPro" id="IPR038097">
    <property type="entry name" value="Ribosomal_eL36_sf"/>
</dbReference>
<dbReference type="PROSITE" id="PS01190">
    <property type="entry name" value="RIBOSOMAL_L36E"/>
    <property type="match status" value="1"/>
</dbReference>
<evidence type="ECO:0000256" key="5">
    <source>
        <dbReference type="RuleBase" id="RU000665"/>
    </source>
</evidence>
<evidence type="ECO:0000256" key="1">
    <source>
        <dbReference type="ARBA" id="ARBA00006298"/>
    </source>
</evidence>
<keyword evidence="4 5" id="KW-0687">Ribonucleoprotein</keyword>
<dbReference type="PANTHER" id="PTHR22767:SF3">
    <property type="entry name" value="N-ALPHA-ACETYLTRANSFERASE 25, NATB AUXILIARY SUBUNIT"/>
    <property type="match status" value="1"/>
</dbReference>
<reference evidence="7" key="1">
    <citation type="submission" date="2020-06" db="EMBL/GenBank/DDBJ databases">
        <title>A chromosome-scale genome assembly of Talaromyces rugulosus W13939.</title>
        <authorList>
            <person name="Wang B."/>
            <person name="Guo L."/>
            <person name="Ye K."/>
            <person name="Wang L."/>
        </authorList>
    </citation>
    <scope>NUCLEOTIDE SEQUENCE [LARGE SCALE GENOMIC DNA]</scope>
    <source>
        <strain evidence="7">W13939</strain>
    </source>
</reference>
<dbReference type="GO" id="GO:1990904">
    <property type="term" value="C:ribonucleoprotein complex"/>
    <property type="evidence" value="ECO:0007669"/>
    <property type="project" value="UniProtKB-KW"/>
</dbReference>
<dbReference type="AlphaFoldDB" id="A0A7H8RDP2"/>
<dbReference type="GO" id="GO:0006412">
    <property type="term" value="P:translation"/>
    <property type="evidence" value="ECO:0007669"/>
    <property type="project" value="InterPro"/>
</dbReference>
<dbReference type="EMBL" id="CP055902">
    <property type="protein sequence ID" value="QKX62663.1"/>
    <property type="molecule type" value="Genomic_DNA"/>
</dbReference>
<evidence type="ECO:0000256" key="4">
    <source>
        <dbReference type="ARBA" id="ARBA00023274"/>
    </source>
</evidence>
<dbReference type="GO" id="GO:0005840">
    <property type="term" value="C:ribosome"/>
    <property type="evidence" value="ECO:0007669"/>
    <property type="project" value="UniProtKB-KW"/>
</dbReference>
<organism evidence="6 7">
    <name type="scientific">Talaromyces rugulosus</name>
    <name type="common">Penicillium rugulosum</name>
    <dbReference type="NCBI Taxonomy" id="121627"/>
    <lineage>
        <taxon>Eukaryota</taxon>
        <taxon>Fungi</taxon>
        <taxon>Dikarya</taxon>
        <taxon>Ascomycota</taxon>
        <taxon>Pezizomycotina</taxon>
        <taxon>Eurotiomycetes</taxon>
        <taxon>Eurotiomycetidae</taxon>
        <taxon>Eurotiales</taxon>
        <taxon>Trichocomaceae</taxon>
        <taxon>Talaromyces</taxon>
        <taxon>Talaromyces sect. Islandici</taxon>
    </lineage>
</organism>
<evidence type="ECO:0000256" key="2">
    <source>
        <dbReference type="ARBA" id="ARBA00006509"/>
    </source>
</evidence>
<keyword evidence="7" id="KW-1185">Reference proteome</keyword>
<dbReference type="PANTHER" id="PTHR22767">
    <property type="entry name" value="N-TERMINAL ACETYLTRANSFERASE-RELATED"/>
    <property type="match status" value="1"/>
</dbReference>